<sequence length="108" mass="12211">MVVNILGTEYTVNLVTEQVKPRLEGCDGFCDETTKEIVVENYKRGLEGSKARLEVQEQKVTRHEIIHAFLFESGLAENSEWAQNEEMVDWFACQAPKIYAAFRAAGAI</sequence>
<protein>
    <submittedName>
        <fullName evidence="1">Uncharacterized protein</fullName>
    </submittedName>
</protein>
<accession>A0A8S5U5D2</accession>
<proteinExistence type="predicted"/>
<reference evidence="1" key="1">
    <citation type="journal article" date="2021" name="Proc. Natl. Acad. Sci. U.S.A.">
        <title>A Catalog of Tens of Thousands of Viruses from Human Metagenomes Reveals Hidden Associations with Chronic Diseases.</title>
        <authorList>
            <person name="Tisza M.J."/>
            <person name="Buck C.B."/>
        </authorList>
    </citation>
    <scope>NUCLEOTIDE SEQUENCE</scope>
    <source>
        <strain evidence="1">CtZD11</strain>
    </source>
</reference>
<evidence type="ECO:0000313" key="1">
    <source>
        <dbReference type="EMBL" id="DAF89606.1"/>
    </source>
</evidence>
<dbReference type="EMBL" id="BK016014">
    <property type="protein sequence ID" value="DAF89606.1"/>
    <property type="molecule type" value="Genomic_DNA"/>
</dbReference>
<organism evidence="1">
    <name type="scientific">Siphoviridae sp. ctZD11</name>
    <dbReference type="NCBI Taxonomy" id="2825556"/>
    <lineage>
        <taxon>Viruses</taxon>
        <taxon>Duplodnaviria</taxon>
        <taxon>Heunggongvirae</taxon>
        <taxon>Uroviricota</taxon>
        <taxon>Caudoviricetes</taxon>
    </lineage>
</organism>
<name>A0A8S5U5D2_9CAUD</name>